<comment type="caution">
    <text evidence="2">The sequence shown here is derived from an EMBL/GenBank/DDBJ whole genome shotgun (WGS) entry which is preliminary data.</text>
</comment>
<reference evidence="2 3" key="1">
    <citation type="journal article" date="2016" name="Nat. Commun.">
        <title>Extremotolerant tardigrade genome and improved radiotolerance of human cultured cells by tardigrade-unique protein.</title>
        <authorList>
            <person name="Hashimoto T."/>
            <person name="Horikawa D.D."/>
            <person name="Saito Y."/>
            <person name="Kuwahara H."/>
            <person name="Kozuka-Hata H."/>
            <person name="Shin-I T."/>
            <person name="Minakuchi Y."/>
            <person name="Ohishi K."/>
            <person name="Motoyama A."/>
            <person name="Aizu T."/>
            <person name="Enomoto A."/>
            <person name="Kondo K."/>
            <person name="Tanaka S."/>
            <person name="Hara Y."/>
            <person name="Koshikawa S."/>
            <person name="Sagara H."/>
            <person name="Miura T."/>
            <person name="Yokobori S."/>
            <person name="Miyagawa K."/>
            <person name="Suzuki Y."/>
            <person name="Kubo T."/>
            <person name="Oyama M."/>
            <person name="Kohara Y."/>
            <person name="Fujiyama A."/>
            <person name="Arakawa K."/>
            <person name="Katayama T."/>
            <person name="Toyoda A."/>
            <person name="Kunieda T."/>
        </authorList>
    </citation>
    <scope>NUCLEOTIDE SEQUENCE [LARGE SCALE GENOMIC DNA]</scope>
    <source>
        <strain evidence="2 3">YOKOZUNA-1</strain>
    </source>
</reference>
<feature type="region of interest" description="Disordered" evidence="1">
    <location>
        <begin position="1"/>
        <end position="29"/>
    </location>
</feature>
<dbReference type="AlphaFoldDB" id="A0A1D1V6V5"/>
<dbReference type="Proteomes" id="UP000186922">
    <property type="component" value="Unassembled WGS sequence"/>
</dbReference>
<evidence type="ECO:0000313" key="2">
    <source>
        <dbReference type="EMBL" id="GAU94238.1"/>
    </source>
</evidence>
<accession>A0A1D1V6V5</accession>
<dbReference type="EMBL" id="BDGG01000002">
    <property type="protein sequence ID" value="GAU94238.1"/>
    <property type="molecule type" value="Genomic_DNA"/>
</dbReference>
<gene>
    <name evidence="2" type="primary">RvY_06049</name>
    <name evidence="2" type="synonym">RvY_06049.2</name>
    <name evidence="2" type="ORF">RvY_06049-2</name>
</gene>
<protein>
    <submittedName>
        <fullName evidence="2">Uncharacterized protein</fullName>
    </submittedName>
</protein>
<evidence type="ECO:0000256" key="1">
    <source>
        <dbReference type="SAM" id="MobiDB-lite"/>
    </source>
</evidence>
<sequence length="99" mass="11274">MCRMPVRPLLLQRMPGHGPEGSTQSRMQDCRSQAHYWSAEVPPRYDDPHVRCHCSSCEGTRKRHRSGESFLLWPTREHGQGFGRHGEFDGRVTAAQGSL</sequence>
<name>A0A1D1V6V5_RAMVA</name>
<proteinExistence type="predicted"/>
<evidence type="ECO:0000313" key="3">
    <source>
        <dbReference type="Proteomes" id="UP000186922"/>
    </source>
</evidence>
<keyword evidence="3" id="KW-1185">Reference proteome</keyword>
<organism evidence="2 3">
    <name type="scientific">Ramazzottius varieornatus</name>
    <name type="common">Water bear</name>
    <name type="synonym">Tardigrade</name>
    <dbReference type="NCBI Taxonomy" id="947166"/>
    <lineage>
        <taxon>Eukaryota</taxon>
        <taxon>Metazoa</taxon>
        <taxon>Ecdysozoa</taxon>
        <taxon>Tardigrada</taxon>
        <taxon>Eutardigrada</taxon>
        <taxon>Parachela</taxon>
        <taxon>Hypsibioidea</taxon>
        <taxon>Ramazzottiidae</taxon>
        <taxon>Ramazzottius</taxon>
    </lineage>
</organism>